<dbReference type="GO" id="GO:0008270">
    <property type="term" value="F:zinc ion binding"/>
    <property type="evidence" value="ECO:0007669"/>
    <property type="project" value="UniProtKB-KW"/>
</dbReference>
<evidence type="ECO:0000256" key="2">
    <source>
        <dbReference type="ARBA" id="ARBA00022723"/>
    </source>
</evidence>
<organism evidence="7 8">
    <name type="scientific">Hypsizygus marmoreus</name>
    <name type="common">White beech mushroom</name>
    <name type="synonym">Agaricus marmoreus</name>
    <dbReference type="NCBI Taxonomy" id="39966"/>
    <lineage>
        <taxon>Eukaryota</taxon>
        <taxon>Fungi</taxon>
        <taxon>Dikarya</taxon>
        <taxon>Basidiomycota</taxon>
        <taxon>Agaricomycotina</taxon>
        <taxon>Agaricomycetes</taxon>
        <taxon>Agaricomycetidae</taxon>
        <taxon>Agaricales</taxon>
        <taxon>Tricholomatineae</taxon>
        <taxon>Lyophyllaceae</taxon>
        <taxon>Hypsizygus</taxon>
    </lineage>
</organism>
<comment type="caution">
    <text evidence="7">The sequence shown here is derived from an EMBL/GenBank/DDBJ whole genome shotgun (WGS) entry which is preliminary data.</text>
</comment>
<evidence type="ECO:0000313" key="8">
    <source>
        <dbReference type="Proteomes" id="UP000076154"/>
    </source>
</evidence>
<keyword evidence="2" id="KW-0479">Metal-binding</keyword>
<keyword evidence="3" id="KW-0863">Zinc-finger</keyword>
<dbReference type="OrthoDB" id="3043306at2759"/>
<comment type="subcellular location">
    <subcellularLocation>
        <location evidence="1">Nucleus</location>
    </subcellularLocation>
</comment>
<protein>
    <recommendedName>
        <fullName evidence="9">AC transposase</fullName>
    </recommendedName>
</protein>
<feature type="region of interest" description="Disordered" evidence="6">
    <location>
        <begin position="36"/>
        <end position="71"/>
    </location>
</feature>
<dbReference type="PANTHER" id="PTHR46481">
    <property type="entry name" value="ZINC FINGER BED DOMAIN-CONTAINING PROTEIN 4"/>
    <property type="match status" value="1"/>
</dbReference>
<feature type="compositionally biased region" description="Polar residues" evidence="6">
    <location>
        <begin position="1"/>
        <end position="10"/>
    </location>
</feature>
<evidence type="ECO:0000256" key="6">
    <source>
        <dbReference type="SAM" id="MobiDB-lite"/>
    </source>
</evidence>
<evidence type="ECO:0008006" key="9">
    <source>
        <dbReference type="Google" id="ProtNLM"/>
    </source>
</evidence>
<reference evidence="7" key="1">
    <citation type="submission" date="2018-04" db="EMBL/GenBank/DDBJ databases">
        <title>Whole genome sequencing of Hypsizygus marmoreus.</title>
        <authorList>
            <person name="Choi I.-G."/>
            <person name="Min B."/>
            <person name="Kim J.-G."/>
            <person name="Kim S."/>
            <person name="Oh Y.-L."/>
            <person name="Kong W.-S."/>
            <person name="Park H."/>
            <person name="Jeong J."/>
            <person name="Song E.-S."/>
        </authorList>
    </citation>
    <scope>NUCLEOTIDE SEQUENCE [LARGE SCALE GENOMIC DNA]</scope>
    <source>
        <strain evidence="7">51987-8</strain>
    </source>
</reference>
<gene>
    <name evidence="7" type="ORF">Hypma_004688</name>
</gene>
<keyword evidence="4" id="KW-0862">Zinc</keyword>
<dbReference type="EMBL" id="LUEZ02000184">
    <property type="protein sequence ID" value="RDB15201.1"/>
    <property type="molecule type" value="Genomic_DNA"/>
</dbReference>
<feature type="compositionally biased region" description="Basic and acidic residues" evidence="6">
    <location>
        <begin position="48"/>
        <end position="62"/>
    </location>
</feature>
<evidence type="ECO:0000313" key="7">
    <source>
        <dbReference type="EMBL" id="RDB15201.1"/>
    </source>
</evidence>
<dbReference type="InParanoid" id="A0A369IZN3"/>
<keyword evidence="8" id="KW-1185">Reference proteome</keyword>
<dbReference type="PANTHER" id="PTHR46481:SF10">
    <property type="entry name" value="ZINC FINGER BED DOMAIN-CONTAINING PROTEIN 39"/>
    <property type="match status" value="1"/>
</dbReference>
<dbReference type="InterPro" id="IPR052035">
    <property type="entry name" value="ZnF_BED_domain_contain"/>
</dbReference>
<dbReference type="STRING" id="39966.A0A369IZN3"/>
<feature type="region of interest" description="Disordered" evidence="6">
    <location>
        <begin position="1"/>
        <end position="23"/>
    </location>
</feature>
<dbReference type="Proteomes" id="UP000076154">
    <property type="component" value="Unassembled WGS sequence"/>
</dbReference>
<dbReference type="GO" id="GO:0005634">
    <property type="term" value="C:nucleus"/>
    <property type="evidence" value="ECO:0007669"/>
    <property type="project" value="UniProtKB-SubCell"/>
</dbReference>
<accession>A0A369IZN3</accession>
<proteinExistence type="predicted"/>
<evidence type="ECO:0000256" key="1">
    <source>
        <dbReference type="ARBA" id="ARBA00004123"/>
    </source>
</evidence>
<sequence length="309" mass="34545">MARPAESNQNPLPPNKVLKPSIKFEPRSLETLKCKAHNLSQISDSNSPDDKNYRPPLKHSDRSEEDDDDSDIVMGSEMADISKSAKANKKTKGVRTYDEETLELKLTSNFTSHFATCKEPPLHESYDAHVEAESRLPVAGSSKLAAQQGVLGAFIEQGLSNSAHKITKQDDLPYSLGEKNGMKKFITYLVSRNFNIPYHSTVQSDLDLLYDTMSTKLTAKIISNTSKLAIFTDLWTSKNSVYAFAGIMGFWIDKDWELVEHVLALLPLDGDHTSAVTGKLVYGSLKRWGIEKKLIIFQYIGQCIQQWAS</sequence>
<evidence type="ECO:0000256" key="5">
    <source>
        <dbReference type="ARBA" id="ARBA00023242"/>
    </source>
</evidence>
<name>A0A369IZN3_HYPMA</name>
<keyword evidence="5" id="KW-0539">Nucleus</keyword>
<evidence type="ECO:0000256" key="4">
    <source>
        <dbReference type="ARBA" id="ARBA00022833"/>
    </source>
</evidence>
<dbReference type="AlphaFoldDB" id="A0A369IZN3"/>
<evidence type="ECO:0000256" key="3">
    <source>
        <dbReference type="ARBA" id="ARBA00022771"/>
    </source>
</evidence>